<dbReference type="EMBL" id="AACS02000001">
    <property type="protein sequence ID" value="EAU93327.2"/>
    <property type="molecule type" value="Genomic_DNA"/>
</dbReference>
<feature type="compositionally biased region" description="Basic and acidic residues" evidence="1">
    <location>
        <begin position="88"/>
        <end position="116"/>
    </location>
</feature>
<dbReference type="KEGG" id="cci:CC1G_08640"/>
<dbReference type="InterPro" id="IPR018767">
    <property type="entry name" value="Brl1/Brr6_dom"/>
</dbReference>
<dbReference type="HOGENOM" id="CLU_040960_1_1_1"/>
<feature type="compositionally biased region" description="Basic residues" evidence="1">
    <location>
        <begin position="125"/>
        <end position="139"/>
    </location>
</feature>
<sequence length="397" mass="44454">MDYEWTNRSPVKPAWSSHSEDPSTPKKRPFEQVNPATPGTGVPATPTFGRNQNVPFLFNPTPVPQTPSGYPWAPPPQFSPTKAFPQPEIHDVDMNEASPAKDEKENDPKETEEKRPVAPGALRRVYNRRTRSTARSRARNRSDSHDDSGVGSASEEDDEEEDDRRLAIRPKSTSNHYTLNLPAQPSPPSDLPYVLLGYTQFFFNLSLILMFLYLAVQFILTVQRDVEKRVTEYSQDIVQEIAMCATRYTDNGCATTRAPDLLHKCAEYEACMNRDPTTLGRARISAELIAEVINSFVEPISWKTLAFTLTSLAFMTLFINTLLTFYRTRTQPNAAPAQPTASFPAMHSGPYPSHPFGGFLSPAPTPNWSRFKTGTPEEMESPTRRRKLEGGASAKIK</sequence>
<dbReference type="SMART" id="SM01042">
    <property type="entry name" value="Brr6_like_C_C"/>
    <property type="match status" value="1"/>
</dbReference>
<gene>
    <name evidence="4" type="ORF">CC1G_08640</name>
</gene>
<keyword evidence="5" id="KW-1185">Reference proteome</keyword>
<evidence type="ECO:0000313" key="5">
    <source>
        <dbReference type="Proteomes" id="UP000001861"/>
    </source>
</evidence>
<dbReference type="GO" id="GO:0031965">
    <property type="term" value="C:nuclear membrane"/>
    <property type="evidence" value="ECO:0007669"/>
    <property type="project" value="InterPro"/>
</dbReference>
<feature type="transmembrane region" description="Helical" evidence="2">
    <location>
        <begin position="305"/>
        <end position="326"/>
    </location>
</feature>
<feature type="compositionally biased region" description="Basic and acidic residues" evidence="1">
    <location>
        <begin position="18"/>
        <end position="30"/>
    </location>
</feature>
<feature type="region of interest" description="Disordered" evidence="1">
    <location>
        <begin position="359"/>
        <end position="397"/>
    </location>
</feature>
<evidence type="ECO:0000313" key="4">
    <source>
        <dbReference type="EMBL" id="EAU93327.2"/>
    </source>
</evidence>
<dbReference type="GeneID" id="6004918"/>
<dbReference type="PANTHER" id="PTHR28136">
    <property type="entry name" value="NUCLEUS EXPORT PROTEIN BRR6"/>
    <property type="match status" value="1"/>
</dbReference>
<dbReference type="AlphaFoldDB" id="A8N0U3"/>
<dbReference type="InParanoid" id="A8N0U3"/>
<dbReference type="OMA" id="HPHIPRI"/>
<feature type="region of interest" description="Disordered" evidence="1">
    <location>
        <begin position="1"/>
        <end position="184"/>
    </location>
</feature>
<organism evidence="4 5">
    <name type="scientific">Coprinopsis cinerea (strain Okayama-7 / 130 / ATCC MYA-4618 / FGSC 9003)</name>
    <name type="common">Inky cap fungus</name>
    <name type="synonym">Hormographiella aspergillata</name>
    <dbReference type="NCBI Taxonomy" id="240176"/>
    <lineage>
        <taxon>Eukaryota</taxon>
        <taxon>Fungi</taxon>
        <taxon>Dikarya</taxon>
        <taxon>Basidiomycota</taxon>
        <taxon>Agaricomycotina</taxon>
        <taxon>Agaricomycetes</taxon>
        <taxon>Agaricomycetidae</taxon>
        <taxon>Agaricales</taxon>
        <taxon>Agaricineae</taxon>
        <taxon>Psathyrellaceae</taxon>
        <taxon>Coprinopsis</taxon>
    </lineage>
</organism>
<protein>
    <submittedName>
        <fullName evidence="4">Nuclear membrane protein</fullName>
    </submittedName>
</protein>
<dbReference type="FunCoup" id="A8N0U3">
    <property type="interactions" value="22"/>
</dbReference>
<accession>A8N0U3</accession>
<dbReference type="Proteomes" id="UP000001861">
    <property type="component" value="Unassembled WGS sequence"/>
</dbReference>
<dbReference type="RefSeq" id="XP_001828494.2">
    <property type="nucleotide sequence ID" value="XM_001828442.2"/>
</dbReference>
<proteinExistence type="predicted"/>
<feature type="transmembrane region" description="Helical" evidence="2">
    <location>
        <begin position="201"/>
        <end position="220"/>
    </location>
</feature>
<keyword evidence="2" id="KW-0812">Transmembrane</keyword>
<keyword evidence="2" id="KW-0472">Membrane</keyword>
<dbReference type="GO" id="GO:0006998">
    <property type="term" value="P:nuclear envelope organization"/>
    <property type="evidence" value="ECO:0007669"/>
    <property type="project" value="InterPro"/>
</dbReference>
<dbReference type="PANTHER" id="PTHR28136:SF1">
    <property type="entry name" value="NUCLEUS EXPORT PROTEIN BRL1"/>
    <property type="match status" value="1"/>
</dbReference>
<feature type="domain" description="Brl1/Brr6" evidence="3">
    <location>
        <begin position="195"/>
        <end position="327"/>
    </location>
</feature>
<feature type="compositionally biased region" description="Polar residues" evidence="1">
    <location>
        <begin position="171"/>
        <end position="183"/>
    </location>
</feature>
<feature type="compositionally biased region" description="Low complexity" evidence="1">
    <location>
        <begin position="35"/>
        <end position="47"/>
    </location>
</feature>
<dbReference type="GO" id="GO:0055088">
    <property type="term" value="P:lipid homeostasis"/>
    <property type="evidence" value="ECO:0007669"/>
    <property type="project" value="InterPro"/>
</dbReference>
<evidence type="ECO:0000259" key="3">
    <source>
        <dbReference type="SMART" id="SM01042"/>
    </source>
</evidence>
<dbReference type="VEuPathDB" id="FungiDB:CC1G_08640"/>
<keyword evidence="2" id="KW-1133">Transmembrane helix</keyword>
<reference evidence="4 5" key="1">
    <citation type="journal article" date="2010" name="Proc. Natl. Acad. Sci. U.S.A.">
        <title>Insights into evolution of multicellular fungi from the assembled chromosomes of the mushroom Coprinopsis cinerea (Coprinus cinereus).</title>
        <authorList>
            <person name="Stajich J.E."/>
            <person name="Wilke S.K."/>
            <person name="Ahren D."/>
            <person name="Au C.H."/>
            <person name="Birren B.W."/>
            <person name="Borodovsky M."/>
            <person name="Burns C."/>
            <person name="Canback B."/>
            <person name="Casselton L.A."/>
            <person name="Cheng C.K."/>
            <person name="Deng J."/>
            <person name="Dietrich F.S."/>
            <person name="Fargo D.C."/>
            <person name="Farman M.L."/>
            <person name="Gathman A.C."/>
            <person name="Goldberg J."/>
            <person name="Guigo R."/>
            <person name="Hoegger P.J."/>
            <person name="Hooker J.B."/>
            <person name="Huggins A."/>
            <person name="James T.Y."/>
            <person name="Kamada T."/>
            <person name="Kilaru S."/>
            <person name="Kodira C."/>
            <person name="Kues U."/>
            <person name="Kupfer D."/>
            <person name="Kwan H.S."/>
            <person name="Lomsadze A."/>
            <person name="Li W."/>
            <person name="Lilly W.W."/>
            <person name="Ma L.J."/>
            <person name="Mackey A.J."/>
            <person name="Manning G."/>
            <person name="Martin F."/>
            <person name="Muraguchi H."/>
            <person name="Natvig D.O."/>
            <person name="Palmerini H."/>
            <person name="Ramesh M.A."/>
            <person name="Rehmeyer C.J."/>
            <person name="Roe B.A."/>
            <person name="Shenoy N."/>
            <person name="Stanke M."/>
            <person name="Ter-Hovhannisyan V."/>
            <person name="Tunlid A."/>
            <person name="Velagapudi R."/>
            <person name="Vision T.J."/>
            <person name="Zeng Q."/>
            <person name="Zolan M.E."/>
            <person name="Pukkila P.J."/>
        </authorList>
    </citation>
    <scope>NUCLEOTIDE SEQUENCE [LARGE SCALE GENOMIC DNA]</scope>
    <source>
        <strain evidence="5">Okayama-7 / 130 / ATCC MYA-4618 / FGSC 9003</strain>
    </source>
</reference>
<dbReference type="Pfam" id="PF10104">
    <property type="entry name" value="Brr6_like_C_C"/>
    <property type="match status" value="1"/>
</dbReference>
<dbReference type="OrthoDB" id="5961at2759"/>
<evidence type="ECO:0000256" key="1">
    <source>
        <dbReference type="SAM" id="MobiDB-lite"/>
    </source>
</evidence>
<dbReference type="InterPro" id="IPR040202">
    <property type="entry name" value="Brl1/Brr6"/>
</dbReference>
<name>A8N0U3_COPC7</name>
<dbReference type="eggNOG" id="KOG4503">
    <property type="taxonomic scope" value="Eukaryota"/>
</dbReference>
<comment type="caution">
    <text evidence="4">The sequence shown here is derived from an EMBL/GenBank/DDBJ whole genome shotgun (WGS) entry which is preliminary data.</text>
</comment>
<evidence type="ECO:0000256" key="2">
    <source>
        <dbReference type="SAM" id="Phobius"/>
    </source>
</evidence>